<proteinExistence type="predicted"/>
<reference evidence="2" key="1">
    <citation type="journal article" date="2023" name="GigaByte">
        <title>Genome assembly of the bearded iris, Iris pallida Lam.</title>
        <authorList>
            <person name="Bruccoleri R.E."/>
            <person name="Oakeley E.J."/>
            <person name="Faust A.M.E."/>
            <person name="Altorfer M."/>
            <person name="Dessus-Babus S."/>
            <person name="Burckhardt D."/>
            <person name="Oertli M."/>
            <person name="Naumann U."/>
            <person name="Petersen F."/>
            <person name="Wong J."/>
        </authorList>
    </citation>
    <scope>NUCLEOTIDE SEQUENCE</scope>
    <source>
        <strain evidence="2">GSM-AAB239-AS_SAM_17_03QT</strain>
    </source>
</reference>
<accession>A0AAX6HMJ4</accession>
<dbReference type="Proteomes" id="UP001140949">
    <property type="component" value="Unassembled WGS sequence"/>
</dbReference>
<organism evidence="2 3">
    <name type="scientific">Iris pallida</name>
    <name type="common">Sweet iris</name>
    <dbReference type="NCBI Taxonomy" id="29817"/>
    <lineage>
        <taxon>Eukaryota</taxon>
        <taxon>Viridiplantae</taxon>
        <taxon>Streptophyta</taxon>
        <taxon>Embryophyta</taxon>
        <taxon>Tracheophyta</taxon>
        <taxon>Spermatophyta</taxon>
        <taxon>Magnoliopsida</taxon>
        <taxon>Liliopsida</taxon>
        <taxon>Asparagales</taxon>
        <taxon>Iridaceae</taxon>
        <taxon>Iridoideae</taxon>
        <taxon>Irideae</taxon>
        <taxon>Iris</taxon>
    </lineage>
</organism>
<evidence type="ECO:0000313" key="1">
    <source>
        <dbReference type="EMBL" id="KAJ6816884.1"/>
    </source>
</evidence>
<name>A0AAX6HMJ4_IRIPA</name>
<keyword evidence="2" id="KW-0378">Hydrolase</keyword>
<dbReference type="GO" id="GO:0006508">
    <property type="term" value="P:proteolysis"/>
    <property type="evidence" value="ECO:0007669"/>
    <property type="project" value="UniProtKB-KW"/>
</dbReference>
<evidence type="ECO:0000313" key="2">
    <source>
        <dbReference type="EMBL" id="KAJ6841555.1"/>
    </source>
</evidence>
<dbReference type="EMBL" id="JANAVB010028067">
    <property type="protein sequence ID" value="KAJ6816884.1"/>
    <property type="molecule type" value="Genomic_DNA"/>
</dbReference>
<protein>
    <submittedName>
        <fullName evidence="2">Protease Do-like 14</fullName>
    </submittedName>
</protein>
<sequence>MCRFRVTVSAQCRCDIGNVRGGGGGYRRGRRRRRMRRRMLLRRERELRRRWAGWVAGEIQAFGLVWFGSEEGGFCLEKKKGFSCY</sequence>
<keyword evidence="3" id="KW-1185">Reference proteome</keyword>
<reference evidence="2" key="2">
    <citation type="submission" date="2023-04" db="EMBL/GenBank/DDBJ databases">
        <authorList>
            <person name="Bruccoleri R.E."/>
            <person name="Oakeley E.J."/>
            <person name="Faust A.-M."/>
            <person name="Dessus-Babus S."/>
            <person name="Altorfer M."/>
            <person name="Burckhardt D."/>
            <person name="Oertli M."/>
            <person name="Naumann U."/>
            <person name="Petersen F."/>
            <person name="Wong J."/>
        </authorList>
    </citation>
    <scope>NUCLEOTIDE SEQUENCE</scope>
    <source>
        <strain evidence="2">GSM-AAB239-AS_SAM_17_03QT</strain>
        <tissue evidence="2">Leaf</tissue>
    </source>
</reference>
<gene>
    <name evidence="2" type="ORF">M6B38_306710</name>
    <name evidence="1" type="ORF">M6B38_416225</name>
</gene>
<evidence type="ECO:0000313" key="3">
    <source>
        <dbReference type="Proteomes" id="UP001140949"/>
    </source>
</evidence>
<dbReference type="GO" id="GO:0008233">
    <property type="term" value="F:peptidase activity"/>
    <property type="evidence" value="ECO:0007669"/>
    <property type="project" value="UniProtKB-KW"/>
</dbReference>
<dbReference type="AlphaFoldDB" id="A0AAX6HMJ4"/>
<keyword evidence="2" id="KW-0645">Protease</keyword>
<comment type="caution">
    <text evidence="2">The sequence shown here is derived from an EMBL/GenBank/DDBJ whole genome shotgun (WGS) entry which is preliminary data.</text>
</comment>
<dbReference type="EMBL" id="JANAVB010008599">
    <property type="protein sequence ID" value="KAJ6841555.1"/>
    <property type="molecule type" value="Genomic_DNA"/>
</dbReference>